<evidence type="ECO:0000256" key="2">
    <source>
        <dbReference type="ARBA" id="ARBA00023125"/>
    </source>
</evidence>
<keyword evidence="3" id="KW-0804">Transcription</keyword>
<keyword evidence="2" id="KW-0238">DNA-binding</keyword>
<dbReference type="Proteomes" id="UP000214603">
    <property type="component" value="Unassembled WGS sequence"/>
</dbReference>
<dbReference type="PROSITE" id="PS51078">
    <property type="entry name" value="ICLR_ED"/>
    <property type="match status" value="1"/>
</dbReference>
<name>A0A225MSR0_9BURK</name>
<dbReference type="PROSITE" id="PS51077">
    <property type="entry name" value="HTH_ICLR"/>
    <property type="match status" value="1"/>
</dbReference>
<dbReference type="AlphaFoldDB" id="A0A225MSR0"/>
<dbReference type="Gene3D" id="1.10.10.10">
    <property type="entry name" value="Winged helix-like DNA-binding domain superfamily/Winged helix DNA-binding domain"/>
    <property type="match status" value="1"/>
</dbReference>
<dbReference type="PANTHER" id="PTHR30136">
    <property type="entry name" value="HELIX-TURN-HELIX TRANSCRIPTIONAL REGULATOR, ICLR FAMILY"/>
    <property type="match status" value="1"/>
</dbReference>
<evidence type="ECO:0000259" key="4">
    <source>
        <dbReference type="PROSITE" id="PS51077"/>
    </source>
</evidence>
<evidence type="ECO:0000256" key="3">
    <source>
        <dbReference type="ARBA" id="ARBA00023163"/>
    </source>
</evidence>
<dbReference type="SMART" id="SM00346">
    <property type="entry name" value="HTH_ICLR"/>
    <property type="match status" value="1"/>
</dbReference>
<feature type="domain" description="HTH iclR-type" evidence="4">
    <location>
        <begin position="20"/>
        <end position="82"/>
    </location>
</feature>
<feature type="domain" description="IclR-ED" evidence="5">
    <location>
        <begin position="83"/>
        <end position="266"/>
    </location>
</feature>
<protein>
    <submittedName>
        <fullName evidence="6">IclR family transcriptional regulator</fullName>
    </submittedName>
</protein>
<dbReference type="InterPro" id="IPR036390">
    <property type="entry name" value="WH_DNA-bd_sf"/>
</dbReference>
<organism evidence="6 7">
    <name type="scientific">Candidimonas nitroreducens</name>
    <dbReference type="NCBI Taxonomy" id="683354"/>
    <lineage>
        <taxon>Bacteria</taxon>
        <taxon>Pseudomonadati</taxon>
        <taxon>Pseudomonadota</taxon>
        <taxon>Betaproteobacteria</taxon>
        <taxon>Burkholderiales</taxon>
        <taxon>Alcaligenaceae</taxon>
        <taxon>Candidimonas</taxon>
    </lineage>
</organism>
<dbReference type="SUPFAM" id="SSF55781">
    <property type="entry name" value="GAF domain-like"/>
    <property type="match status" value="1"/>
</dbReference>
<evidence type="ECO:0000313" key="6">
    <source>
        <dbReference type="EMBL" id="OWT63503.1"/>
    </source>
</evidence>
<proteinExistence type="predicted"/>
<dbReference type="GO" id="GO:0045892">
    <property type="term" value="P:negative regulation of DNA-templated transcription"/>
    <property type="evidence" value="ECO:0007669"/>
    <property type="project" value="TreeGrafter"/>
</dbReference>
<comment type="caution">
    <text evidence="6">The sequence shown here is derived from an EMBL/GenBank/DDBJ whole genome shotgun (WGS) entry which is preliminary data.</text>
</comment>
<dbReference type="Pfam" id="PF09339">
    <property type="entry name" value="HTH_IclR"/>
    <property type="match status" value="1"/>
</dbReference>
<dbReference type="EMBL" id="NJIH01000003">
    <property type="protein sequence ID" value="OWT63503.1"/>
    <property type="molecule type" value="Genomic_DNA"/>
</dbReference>
<dbReference type="InterPro" id="IPR014757">
    <property type="entry name" value="Tscrpt_reg_IclR_C"/>
</dbReference>
<dbReference type="SUPFAM" id="SSF46785">
    <property type="entry name" value="Winged helix' DNA-binding domain"/>
    <property type="match status" value="1"/>
</dbReference>
<dbReference type="PANTHER" id="PTHR30136:SF33">
    <property type="entry name" value="TRANSCRIPTIONAL REGULATORY PROTEIN"/>
    <property type="match status" value="1"/>
</dbReference>
<evidence type="ECO:0000256" key="1">
    <source>
        <dbReference type="ARBA" id="ARBA00023015"/>
    </source>
</evidence>
<dbReference type="OrthoDB" id="5401369at2"/>
<gene>
    <name evidence="6" type="ORF">CEY11_04005</name>
</gene>
<accession>A0A225MSR0</accession>
<keyword evidence="1" id="KW-0805">Transcription regulation</keyword>
<dbReference type="Gene3D" id="3.30.450.40">
    <property type="match status" value="1"/>
</dbReference>
<dbReference type="GO" id="GO:0003700">
    <property type="term" value="F:DNA-binding transcription factor activity"/>
    <property type="evidence" value="ECO:0007669"/>
    <property type="project" value="TreeGrafter"/>
</dbReference>
<reference evidence="7" key="1">
    <citation type="submission" date="2017-06" db="EMBL/GenBank/DDBJ databases">
        <title>Herbaspirillum phytohormonus sp. nov., isolated from the root nodule of Robinia pseudoacacia in lead-zinc mine.</title>
        <authorList>
            <person name="Fan M."/>
            <person name="Lin Y."/>
        </authorList>
    </citation>
    <scope>NUCLEOTIDE SEQUENCE [LARGE SCALE GENOMIC DNA]</scope>
    <source>
        <strain evidence="7">SC-089</strain>
    </source>
</reference>
<evidence type="ECO:0000259" key="5">
    <source>
        <dbReference type="PROSITE" id="PS51078"/>
    </source>
</evidence>
<dbReference type="Pfam" id="PF01614">
    <property type="entry name" value="IclR_C"/>
    <property type="match status" value="1"/>
</dbReference>
<keyword evidence="7" id="KW-1185">Reference proteome</keyword>
<dbReference type="InterPro" id="IPR005471">
    <property type="entry name" value="Tscrpt_reg_IclR_N"/>
</dbReference>
<evidence type="ECO:0000313" key="7">
    <source>
        <dbReference type="Proteomes" id="UP000214603"/>
    </source>
</evidence>
<dbReference type="GO" id="GO:0003677">
    <property type="term" value="F:DNA binding"/>
    <property type="evidence" value="ECO:0007669"/>
    <property type="project" value="UniProtKB-KW"/>
</dbReference>
<dbReference type="InterPro" id="IPR029016">
    <property type="entry name" value="GAF-like_dom_sf"/>
</dbReference>
<dbReference type="RefSeq" id="WP_088602087.1">
    <property type="nucleotide sequence ID" value="NZ_NJIH01000003.1"/>
</dbReference>
<dbReference type="InterPro" id="IPR050707">
    <property type="entry name" value="HTH_MetabolicPath_Reg"/>
</dbReference>
<dbReference type="InterPro" id="IPR036388">
    <property type="entry name" value="WH-like_DNA-bd_sf"/>
</dbReference>
<sequence length="266" mass="29404">MSTTPSQTPRRPHHKNPVLNRSLVRGVEILRAFQPGVDLLGNGEIAERTRLSRPTVSRLTQTLVECGLLEYERSQRAYRLAAPVLSLAHAMRTGSPVLGAVAPLMRALAEKMRINVGLATADRDEMVYLESFRYNRKVALRNVVAGQRVPMELTSLGRAHLAVVDDAQRSALLAQFRLRHRADWQRLREEIDTAKRNVHAKGYCAASWQPEVVAIAAPLVLPGRPIYVLNVSVRTTAGIPATEKQLSGLLLTLSKQAKTALLSTNE</sequence>